<feature type="binding site" evidence="6">
    <location>
        <position position="372"/>
    </location>
    <ligand>
        <name>Na(+)</name>
        <dbReference type="ChEBI" id="CHEBI:29101"/>
        <label>1</label>
    </ligand>
</feature>
<feature type="transmembrane region" description="Helical" evidence="9">
    <location>
        <begin position="219"/>
        <end position="239"/>
    </location>
</feature>
<dbReference type="Proteomes" id="UP001152320">
    <property type="component" value="Chromosome 21"/>
</dbReference>
<dbReference type="PANTHER" id="PTHR11616">
    <property type="entry name" value="SODIUM/CHLORIDE DEPENDENT TRANSPORTER"/>
    <property type="match status" value="1"/>
</dbReference>
<dbReference type="PRINTS" id="PR00176">
    <property type="entry name" value="NANEUSMPORT"/>
</dbReference>
<keyword evidence="6" id="KW-0915">Sodium</keyword>
<feature type="transmembrane region" description="Helical" evidence="9">
    <location>
        <begin position="402"/>
        <end position="419"/>
    </location>
</feature>
<keyword evidence="7" id="KW-1015">Disulfide bond</keyword>
<comment type="caution">
    <text evidence="10">The sequence shown here is derived from an EMBL/GenBank/DDBJ whole genome shotgun (WGS) entry which is preliminary data.</text>
</comment>
<name>A0A9Q0YJC8_HOLLE</name>
<dbReference type="GO" id="GO:0005886">
    <property type="term" value="C:plasma membrane"/>
    <property type="evidence" value="ECO:0007669"/>
    <property type="project" value="TreeGrafter"/>
</dbReference>
<dbReference type="GO" id="GO:0035725">
    <property type="term" value="P:sodium ion transmembrane transport"/>
    <property type="evidence" value="ECO:0007669"/>
    <property type="project" value="TreeGrafter"/>
</dbReference>
<feature type="binding site" evidence="6">
    <location>
        <position position="33"/>
    </location>
    <ligand>
        <name>Na(+)</name>
        <dbReference type="ChEBI" id="CHEBI:29101"/>
        <label>1</label>
    </ligand>
</feature>
<evidence type="ECO:0000256" key="2">
    <source>
        <dbReference type="ARBA" id="ARBA00022448"/>
    </source>
</evidence>
<feature type="transmembrane region" description="Helical" evidence="9">
    <location>
        <begin position="360"/>
        <end position="381"/>
    </location>
</feature>
<evidence type="ECO:0000256" key="3">
    <source>
        <dbReference type="ARBA" id="ARBA00022692"/>
    </source>
</evidence>
<feature type="binding site" evidence="6">
    <location>
        <position position="375"/>
    </location>
    <ligand>
        <name>Na(+)</name>
        <dbReference type="ChEBI" id="CHEBI:29101"/>
        <label>1</label>
    </ligand>
</feature>
<feature type="binding site" evidence="6">
    <location>
        <position position="307"/>
    </location>
    <ligand>
        <name>Na(+)</name>
        <dbReference type="ChEBI" id="CHEBI:29101"/>
        <label>1</label>
    </ligand>
</feature>
<keyword evidence="3 8" id="KW-0812">Transmembrane</keyword>
<dbReference type="GO" id="GO:0015293">
    <property type="term" value="F:symporter activity"/>
    <property type="evidence" value="ECO:0007669"/>
    <property type="project" value="UniProtKB-KW"/>
</dbReference>
<dbReference type="SUPFAM" id="SSF161070">
    <property type="entry name" value="SNF-like"/>
    <property type="match status" value="1"/>
</dbReference>
<feature type="transmembrane region" description="Helical" evidence="9">
    <location>
        <begin position="517"/>
        <end position="537"/>
    </location>
</feature>
<evidence type="ECO:0000256" key="8">
    <source>
        <dbReference type="RuleBase" id="RU003732"/>
    </source>
</evidence>
<accession>A0A9Q0YJC8</accession>
<feature type="binding site" evidence="6">
    <location>
        <position position="40"/>
    </location>
    <ligand>
        <name>Na(+)</name>
        <dbReference type="ChEBI" id="CHEBI:29101"/>
        <label>1</label>
    </ligand>
</feature>
<evidence type="ECO:0000256" key="5">
    <source>
        <dbReference type="ARBA" id="ARBA00023136"/>
    </source>
</evidence>
<evidence type="ECO:0000256" key="4">
    <source>
        <dbReference type="ARBA" id="ARBA00022989"/>
    </source>
</evidence>
<dbReference type="GO" id="GO:0046872">
    <property type="term" value="F:metal ion binding"/>
    <property type="evidence" value="ECO:0007669"/>
    <property type="project" value="UniProtKB-KW"/>
</dbReference>
<dbReference type="PROSITE" id="PS50267">
    <property type="entry name" value="NA_NEUROTRAN_SYMP_3"/>
    <property type="match status" value="1"/>
</dbReference>
<keyword evidence="11" id="KW-1185">Reference proteome</keyword>
<keyword evidence="8" id="KW-0769">Symport</keyword>
<comment type="similarity">
    <text evidence="8">Belongs to the sodium:neurotransmitter symporter (SNF) (TC 2.A.22) family.</text>
</comment>
<gene>
    <name evidence="10" type="ORF">HOLleu_38510</name>
</gene>
<sequence>MVPLNSKTDNVITTDVKREQWGTHREFLLACIGSAVGLGNAWRFPYLCYENGGGAFLLPYIIMIFTCAIPLFFMEISFGQFSSQGPITVWNFCPLFKGVGIGVVIVTTILFIYYNVIISWSVYFMVKSLSFPTLPWTTCNNDWNTDYCFDDLFNTTRKFGHSSDSVRASEEFWTHAVHDLPSTIGEFGGFNWHLLACLVASWIACYICIAKGVKSLGKVVYFTALFPYVLLIILFFRGITLPGAWEGIKVYILPKFEDLLAIKPWRDATIQIFFSLGISLGTKLTLASYNDFHNNCYRDAIYVVIVNCGTSVFAGFAIFSILGSMAYDSNQAIEEVVKSGTGLAFIAYPEALARMPGSQVWSFLFFIMLFTLGLDSEFILVETMVTATIDVLPSKWRQWKPQITIATCCIGFLLSLIMVTKSGLYIFVLIDWYCAKFSATIFAIIFTLAMSYVYGFRRFSNDIKVMIGYEPNLYWRVCLGAISPFILVMVTVSNFIFFTPAKYGDYIFPPLAQAIGWMISISSFVAVPAYMIYAVMFKTQAGSVWERLVILMKPSDEWGPRLMINRRDAGYL</sequence>
<feature type="transmembrane region" description="Helical" evidence="9">
    <location>
        <begin position="99"/>
        <end position="126"/>
    </location>
</feature>
<dbReference type="PANTHER" id="PTHR11616:SF265">
    <property type="entry name" value="TRANSPORTER"/>
    <property type="match status" value="1"/>
</dbReference>
<dbReference type="OrthoDB" id="6581954at2759"/>
<feature type="binding site" evidence="6">
    <location>
        <position position="275"/>
    </location>
    <ligand>
        <name>Na(+)</name>
        <dbReference type="ChEBI" id="CHEBI:29101"/>
        <label>1</label>
    </ligand>
</feature>
<evidence type="ECO:0000256" key="9">
    <source>
        <dbReference type="SAM" id="Phobius"/>
    </source>
</evidence>
<evidence type="ECO:0000256" key="7">
    <source>
        <dbReference type="PIRSR" id="PIRSR600175-2"/>
    </source>
</evidence>
<protein>
    <recommendedName>
        <fullName evidence="8">Transporter</fullName>
    </recommendedName>
</protein>
<feature type="transmembrane region" description="Helical" evidence="9">
    <location>
        <begin position="268"/>
        <end position="289"/>
    </location>
</feature>
<evidence type="ECO:0000256" key="1">
    <source>
        <dbReference type="ARBA" id="ARBA00004141"/>
    </source>
</evidence>
<dbReference type="AlphaFoldDB" id="A0A9Q0YJC8"/>
<dbReference type="PROSITE" id="PS00610">
    <property type="entry name" value="NA_NEUROTRAN_SYMP_1"/>
    <property type="match status" value="1"/>
</dbReference>
<organism evidence="10 11">
    <name type="scientific">Holothuria leucospilota</name>
    <name type="common">Black long sea cucumber</name>
    <name type="synonym">Mertensiothuria leucospilota</name>
    <dbReference type="NCBI Taxonomy" id="206669"/>
    <lineage>
        <taxon>Eukaryota</taxon>
        <taxon>Metazoa</taxon>
        <taxon>Echinodermata</taxon>
        <taxon>Eleutherozoa</taxon>
        <taxon>Echinozoa</taxon>
        <taxon>Holothuroidea</taxon>
        <taxon>Aspidochirotacea</taxon>
        <taxon>Aspidochirotida</taxon>
        <taxon>Holothuriidae</taxon>
        <taxon>Holothuria</taxon>
    </lineage>
</organism>
<evidence type="ECO:0000313" key="11">
    <source>
        <dbReference type="Proteomes" id="UP001152320"/>
    </source>
</evidence>
<proteinExistence type="inferred from homology"/>
<dbReference type="GO" id="GO:0006865">
    <property type="term" value="P:amino acid transport"/>
    <property type="evidence" value="ECO:0007669"/>
    <property type="project" value="TreeGrafter"/>
</dbReference>
<keyword evidence="6" id="KW-0479">Metal-binding</keyword>
<evidence type="ECO:0000256" key="6">
    <source>
        <dbReference type="PIRSR" id="PIRSR600175-1"/>
    </source>
</evidence>
<feature type="transmembrane region" description="Helical" evidence="9">
    <location>
        <begin position="57"/>
        <end position="78"/>
    </location>
</feature>
<feature type="binding site" evidence="6">
    <location>
        <position position="376"/>
    </location>
    <ligand>
        <name>Na(+)</name>
        <dbReference type="ChEBI" id="CHEBI:29101"/>
        <label>1</label>
    </ligand>
</feature>
<keyword evidence="5 9" id="KW-0472">Membrane</keyword>
<feature type="transmembrane region" description="Helical" evidence="9">
    <location>
        <begin position="301"/>
        <end position="322"/>
    </location>
</feature>
<dbReference type="EMBL" id="JAIZAY010000021">
    <property type="protein sequence ID" value="KAJ8021342.1"/>
    <property type="molecule type" value="Genomic_DNA"/>
</dbReference>
<evidence type="ECO:0000313" key="10">
    <source>
        <dbReference type="EMBL" id="KAJ8021342.1"/>
    </source>
</evidence>
<keyword evidence="4 9" id="KW-1133">Transmembrane helix</keyword>
<keyword evidence="2 8" id="KW-0813">Transport</keyword>
<comment type="subcellular location">
    <subcellularLocation>
        <location evidence="1">Membrane</location>
        <topology evidence="1">Multi-pass membrane protein</topology>
    </subcellularLocation>
</comment>
<feature type="transmembrane region" description="Helical" evidence="9">
    <location>
        <begin position="473"/>
        <end position="497"/>
    </location>
</feature>
<feature type="transmembrane region" description="Helical" evidence="9">
    <location>
        <begin position="27"/>
        <end position="45"/>
    </location>
</feature>
<reference evidence="10" key="1">
    <citation type="submission" date="2021-10" db="EMBL/GenBank/DDBJ databases">
        <title>Tropical sea cucumber genome reveals ecological adaptation and Cuvierian tubules defense mechanism.</title>
        <authorList>
            <person name="Chen T."/>
        </authorList>
    </citation>
    <scope>NUCLEOTIDE SEQUENCE</scope>
    <source>
        <strain evidence="10">Nanhai2018</strain>
        <tissue evidence="10">Muscle</tissue>
    </source>
</reference>
<dbReference type="InterPro" id="IPR000175">
    <property type="entry name" value="Na/ntran_symport"/>
</dbReference>
<feature type="transmembrane region" description="Helical" evidence="9">
    <location>
        <begin position="425"/>
        <end position="453"/>
    </location>
</feature>
<feature type="disulfide bond" evidence="7">
    <location>
        <begin position="139"/>
        <end position="148"/>
    </location>
</feature>
<feature type="binding site" evidence="6">
    <location>
        <position position="36"/>
    </location>
    <ligand>
        <name>Na(+)</name>
        <dbReference type="ChEBI" id="CHEBI:29101"/>
        <label>1</label>
    </ligand>
</feature>
<dbReference type="InterPro" id="IPR037272">
    <property type="entry name" value="SNS_sf"/>
</dbReference>
<dbReference type="Pfam" id="PF00209">
    <property type="entry name" value="SNF"/>
    <property type="match status" value="1"/>
</dbReference>
<feature type="transmembrane region" description="Helical" evidence="9">
    <location>
        <begin position="190"/>
        <end position="210"/>
    </location>
</feature>
<feature type="binding site" evidence="6">
    <location>
        <position position="35"/>
    </location>
    <ligand>
        <name>Na(+)</name>
        <dbReference type="ChEBI" id="CHEBI:29101"/>
        <label>1</label>
    </ligand>
</feature>